<name>A0A1R0ZBZ5_9BACL</name>
<dbReference type="Proteomes" id="UP000187313">
    <property type="component" value="Unassembled WGS sequence"/>
</dbReference>
<protein>
    <submittedName>
        <fullName evidence="6">Transcriptional regulator</fullName>
    </submittedName>
</protein>
<evidence type="ECO:0000313" key="7">
    <source>
        <dbReference type="Proteomes" id="UP000187313"/>
    </source>
</evidence>
<keyword evidence="1" id="KW-0805">Transcription regulation</keyword>
<dbReference type="InterPro" id="IPR011991">
    <property type="entry name" value="ArsR-like_HTH"/>
</dbReference>
<evidence type="ECO:0000256" key="3">
    <source>
        <dbReference type="ARBA" id="ARBA00023163"/>
    </source>
</evidence>
<dbReference type="GO" id="GO:0003677">
    <property type="term" value="F:DNA binding"/>
    <property type="evidence" value="ECO:0007669"/>
    <property type="project" value="UniProtKB-KW"/>
</dbReference>
<dbReference type="InterPro" id="IPR036388">
    <property type="entry name" value="WH-like_DNA-bd_sf"/>
</dbReference>
<keyword evidence="2" id="KW-0238">DNA-binding</keyword>
<dbReference type="PANTHER" id="PTHR33154">
    <property type="entry name" value="TRANSCRIPTIONAL REGULATOR, ARSR FAMILY"/>
    <property type="match status" value="1"/>
</dbReference>
<evidence type="ECO:0000313" key="8">
    <source>
        <dbReference type="Proteomes" id="UP000187425"/>
    </source>
</evidence>
<evidence type="ECO:0000256" key="2">
    <source>
        <dbReference type="ARBA" id="ARBA00023125"/>
    </source>
</evidence>
<comment type="caution">
    <text evidence="6">The sequence shown here is derived from an EMBL/GenBank/DDBJ whole genome shotgun (WGS) entry which is preliminary data.</text>
</comment>
<feature type="domain" description="HTH arsR-type" evidence="4">
    <location>
        <begin position="1"/>
        <end position="92"/>
    </location>
</feature>
<keyword evidence="7" id="KW-1185">Reference proteome</keyword>
<dbReference type="PANTHER" id="PTHR33154:SF33">
    <property type="entry name" value="TRANSCRIPTIONAL REPRESSOR SDPR"/>
    <property type="match status" value="1"/>
</dbReference>
<reference evidence="6 8" key="1">
    <citation type="submission" date="2016-11" db="EMBL/GenBank/DDBJ databases">
        <title>Paenibacillus species isolates.</title>
        <authorList>
            <person name="Beno S.M."/>
        </authorList>
    </citation>
    <scope>NUCLEOTIDE SEQUENCE [LARGE SCALE GENOMIC DNA]</scope>
    <source>
        <strain evidence="6 8">FSL H7-0443</strain>
        <strain evidence="5 7">FSL R5-0923</strain>
    </source>
</reference>
<dbReference type="EMBL" id="MPTD01000017">
    <property type="protein sequence ID" value="OMD47983.1"/>
    <property type="molecule type" value="Genomic_DNA"/>
</dbReference>
<keyword evidence="3" id="KW-0804">Transcription</keyword>
<gene>
    <name evidence="5" type="ORF">BSK51_23420</name>
    <name evidence="6" type="ORF">BSK65_22430</name>
</gene>
<dbReference type="InterPro" id="IPR001845">
    <property type="entry name" value="HTH_ArsR_DNA-bd_dom"/>
</dbReference>
<proteinExistence type="predicted"/>
<dbReference type="GO" id="GO:0003700">
    <property type="term" value="F:DNA-binding transcription factor activity"/>
    <property type="evidence" value="ECO:0007669"/>
    <property type="project" value="InterPro"/>
</dbReference>
<dbReference type="InterPro" id="IPR051081">
    <property type="entry name" value="HTH_MetalResp_TranReg"/>
</dbReference>
<accession>A0A1R0ZBZ5</accession>
<evidence type="ECO:0000313" key="6">
    <source>
        <dbReference type="EMBL" id="OME66413.1"/>
    </source>
</evidence>
<dbReference type="SMART" id="SM00418">
    <property type="entry name" value="HTH_ARSR"/>
    <property type="match status" value="1"/>
</dbReference>
<dbReference type="Gene3D" id="1.10.10.10">
    <property type="entry name" value="Winged helix-like DNA-binding domain superfamily/Winged helix DNA-binding domain"/>
    <property type="match status" value="1"/>
</dbReference>
<evidence type="ECO:0000259" key="4">
    <source>
        <dbReference type="PROSITE" id="PS50987"/>
    </source>
</evidence>
<dbReference type="InterPro" id="IPR036390">
    <property type="entry name" value="WH_DNA-bd_sf"/>
</dbReference>
<dbReference type="PROSITE" id="PS50987">
    <property type="entry name" value="HTH_ARSR_2"/>
    <property type="match status" value="1"/>
</dbReference>
<organism evidence="6 8">
    <name type="scientific">Paenibacillus odorifer</name>
    <dbReference type="NCBI Taxonomy" id="189426"/>
    <lineage>
        <taxon>Bacteria</taxon>
        <taxon>Bacillati</taxon>
        <taxon>Bacillota</taxon>
        <taxon>Bacilli</taxon>
        <taxon>Bacillales</taxon>
        <taxon>Paenibacillaceae</taxon>
        <taxon>Paenibacillus</taxon>
    </lineage>
</organism>
<dbReference type="RefSeq" id="WP_042194449.1">
    <property type="nucleotide sequence ID" value="NZ_MPTD01000017.1"/>
</dbReference>
<dbReference type="Pfam" id="PF01022">
    <property type="entry name" value="HTH_5"/>
    <property type="match status" value="1"/>
</dbReference>
<sequence length="96" mass="11145">MCQKVFLAIGNETRQSIITVLMETTCTNGLRVGEITEKTHLSRPAVSHHLRILREAGIIMVREEGSKNYYFMDVRTKLGVLKNLINHLDEFMEQYY</sequence>
<dbReference type="CDD" id="cd00090">
    <property type="entry name" value="HTH_ARSR"/>
    <property type="match status" value="1"/>
</dbReference>
<evidence type="ECO:0000313" key="5">
    <source>
        <dbReference type="EMBL" id="OMD47983.1"/>
    </source>
</evidence>
<dbReference type="Proteomes" id="UP000187425">
    <property type="component" value="Unassembled WGS sequence"/>
</dbReference>
<evidence type="ECO:0000256" key="1">
    <source>
        <dbReference type="ARBA" id="ARBA00023015"/>
    </source>
</evidence>
<dbReference type="PRINTS" id="PR00778">
    <property type="entry name" value="HTHARSR"/>
</dbReference>
<dbReference type="EMBL" id="MPTW01000015">
    <property type="protein sequence ID" value="OME66413.1"/>
    <property type="molecule type" value="Genomic_DNA"/>
</dbReference>
<dbReference type="AlphaFoldDB" id="A0A1R0ZBZ5"/>
<dbReference type="SUPFAM" id="SSF46785">
    <property type="entry name" value="Winged helix' DNA-binding domain"/>
    <property type="match status" value="1"/>
</dbReference>
<dbReference type="NCBIfam" id="NF033788">
    <property type="entry name" value="HTH_metalloreg"/>
    <property type="match status" value="1"/>
</dbReference>